<dbReference type="Proteomes" id="UP000650466">
    <property type="component" value="Unassembled WGS sequence"/>
</dbReference>
<dbReference type="RefSeq" id="WP_188176187.1">
    <property type="nucleotide sequence ID" value="NZ_JACVVD010000007.1"/>
</dbReference>
<comment type="caution">
    <text evidence="2">The sequence shown here is derived from an EMBL/GenBank/DDBJ whole genome shotgun (WGS) entry which is preliminary data.</text>
</comment>
<dbReference type="InterPro" id="IPR001509">
    <property type="entry name" value="Epimerase_deHydtase"/>
</dbReference>
<dbReference type="PANTHER" id="PTHR48079:SF6">
    <property type="entry name" value="NAD(P)-BINDING DOMAIN-CONTAINING PROTEIN-RELATED"/>
    <property type="match status" value="1"/>
</dbReference>
<dbReference type="SUPFAM" id="SSF51735">
    <property type="entry name" value="NAD(P)-binding Rossmann-fold domains"/>
    <property type="match status" value="1"/>
</dbReference>
<dbReference type="EMBL" id="JACVVD010000007">
    <property type="protein sequence ID" value="MBD0382403.1"/>
    <property type="molecule type" value="Genomic_DNA"/>
</dbReference>
<dbReference type="Gene3D" id="3.40.50.720">
    <property type="entry name" value="NAD(P)-binding Rossmann-like Domain"/>
    <property type="match status" value="1"/>
</dbReference>
<feature type="domain" description="NAD-dependent epimerase/dehydratase" evidence="1">
    <location>
        <begin position="3"/>
        <end position="224"/>
    </location>
</feature>
<evidence type="ECO:0000313" key="2">
    <source>
        <dbReference type="EMBL" id="MBD0382403.1"/>
    </source>
</evidence>
<dbReference type="GO" id="GO:0004029">
    <property type="term" value="F:aldehyde dehydrogenase (NAD+) activity"/>
    <property type="evidence" value="ECO:0007669"/>
    <property type="project" value="TreeGrafter"/>
</dbReference>
<dbReference type="PANTHER" id="PTHR48079">
    <property type="entry name" value="PROTEIN YEEZ"/>
    <property type="match status" value="1"/>
</dbReference>
<proteinExistence type="predicted"/>
<protein>
    <submittedName>
        <fullName evidence="2">NAD-dependent epimerase/dehydratase family protein</fullName>
    </submittedName>
</protein>
<dbReference type="Pfam" id="PF01370">
    <property type="entry name" value="Epimerase"/>
    <property type="match status" value="1"/>
</dbReference>
<reference evidence="2" key="1">
    <citation type="submission" date="2020-09" db="EMBL/GenBank/DDBJ databases">
        <title>Draft Genome Sequence of Paenibacillus sp. WST5.</title>
        <authorList>
            <person name="Bao Z."/>
        </authorList>
    </citation>
    <scope>NUCLEOTIDE SEQUENCE</scope>
    <source>
        <strain evidence="2">WST5</strain>
    </source>
</reference>
<gene>
    <name evidence="2" type="ORF">ICC18_19990</name>
</gene>
<sequence length="313" mass="35249">MNIFVTGGSGFLGKNLIRRLISEGHEVWGLARSPKSVQSLEDQQVQVIHGSLENIPEWSQALQGIDVVVHCASIIEVWGEWNTFYSLVTKATEDLLLAADSHHVGRFIYISSESVMQDRNPLLGIDEEMTCPKIPNSFYGQSKLKAEQAILSYSGNMNCVILRPTFIYGPGDSFTEMLQTLVASNKFTWVDQGRHLIERVHVDNVVEAITLALQKGNHKGIYLITDGKPVTVRHLFTQRAEEIGITLPQKNIPGQLARASASFIELVWRLFQIKSAPPLTRFEVAFVAMPRQYRIDKAVRELGYQPFKKRCPQ</sequence>
<dbReference type="GO" id="GO:0005737">
    <property type="term" value="C:cytoplasm"/>
    <property type="evidence" value="ECO:0007669"/>
    <property type="project" value="TreeGrafter"/>
</dbReference>
<name>A0A926KUC8_9BACL</name>
<accession>A0A926KUC8</accession>
<dbReference type="InterPro" id="IPR036291">
    <property type="entry name" value="NAD(P)-bd_dom_sf"/>
</dbReference>
<dbReference type="AlphaFoldDB" id="A0A926KUC8"/>
<organism evidence="2 3">
    <name type="scientific">Paenibacillus sedimenti</name>
    <dbReference type="NCBI Taxonomy" id="2770274"/>
    <lineage>
        <taxon>Bacteria</taxon>
        <taxon>Bacillati</taxon>
        <taxon>Bacillota</taxon>
        <taxon>Bacilli</taxon>
        <taxon>Bacillales</taxon>
        <taxon>Paenibacillaceae</taxon>
        <taxon>Paenibacillus</taxon>
    </lineage>
</organism>
<evidence type="ECO:0000259" key="1">
    <source>
        <dbReference type="Pfam" id="PF01370"/>
    </source>
</evidence>
<keyword evidence="3" id="KW-1185">Reference proteome</keyword>
<dbReference type="InterPro" id="IPR051783">
    <property type="entry name" value="NAD(P)-dependent_oxidoreduct"/>
</dbReference>
<evidence type="ECO:0000313" key="3">
    <source>
        <dbReference type="Proteomes" id="UP000650466"/>
    </source>
</evidence>